<dbReference type="Gene3D" id="3.10.50.40">
    <property type="match status" value="1"/>
</dbReference>
<dbReference type="SUPFAM" id="SSF54534">
    <property type="entry name" value="FKBP-like"/>
    <property type="match status" value="1"/>
</dbReference>
<dbReference type="PaxDb" id="2850-Phatr7626"/>
<dbReference type="RefSeq" id="XP_002181148.1">
    <property type="nucleotide sequence ID" value="XM_002181112.1"/>
</dbReference>
<dbReference type="HOGENOM" id="CLU_1334162_0_0_1"/>
<dbReference type="KEGG" id="pti:PHATRDRAFT_7626"/>
<comment type="catalytic activity">
    <reaction evidence="1 5">
        <text>[protein]-peptidylproline (omega=180) = [protein]-peptidylproline (omega=0)</text>
        <dbReference type="Rhea" id="RHEA:16237"/>
        <dbReference type="Rhea" id="RHEA-COMP:10747"/>
        <dbReference type="Rhea" id="RHEA-COMP:10748"/>
        <dbReference type="ChEBI" id="CHEBI:83833"/>
        <dbReference type="ChEBI" id="CHEBI:83834"/>
        <dbReference type="EC" id="5.2.1.8"/>
    </reaction>
</comment>
<dbReference type="OrthoDB" id="1902587at2759"/>
<sequence length="89" mass="9575">SGEVASMGKVLTVAYKGRLLSNGKQFDEGKGFSFRLGEGRVIPGWEKGLEGMKVGGQRVLRIPPSLAYADRGARDVIPPGAHLEFDCEL</sequence>
<dbReference type="eggNOG" id="KOG0552">
    <property type="taxonomic scope" value="Eukaryota"/>
</dbReference>
<protein>
    <recommendedName>
        <fullName evidence="2 5">peptidylprolyl isomerase</fullName>
        <ecNumber evidence="2 5">5.2.1.8</ecNumber>
    </recommendedName>
</protein>
<dbReference type="STRING" id="556484.B7G246"/>
<dbReference type="GeneID" id="7202238"/>
<feature type="non-terminal residue" evidence="7">
    <location>
        <position position="1"/>
    </location>
</feature>
<proteinExistence type="predicted"/>
<dbReference type="EC" id="5.2.1.8" evidence="2 5"/>
<evidence type="ECO:0000256" key="5">
    <source>
        <dbReference type="PROSITE-ProRule" id="PRU00277"/>
    </source>
</evidence>
<evidence type="ECO:0000256" key="2">
    <source>
        <dbReference type="ARBA" id="ARBA00013194"/>
    </source>
</evidence>
<evidence type="ECO:0000259" key="6">
    <source>
        <dbReference type="PROSITE" id="PS50059"/>
    </source>
</evidence>
<keyword evidence="8" id="KW-1185">Reference proteome</keyword>
<evidence type="ECO:0000313" key="8">
    <source>
        <dbReference type="Proteomes" id="UP000000759"/>
    </source>
</evidence>
<dbReference type="PROSITE" id="PS50059">
    <property type="entry name" value="FKBP_PPIASE"/>
    <property type="match status" value="1"/>
</dbReference>
<keyword evidence="3 5" id="KW-0697">Rotamase</keyword>
<reference evidence="7 8" key="1">
    <citation type="journal article" date="2008" name="Nature">
        <title>The Phaeodactylum genome reveals the evolutionary history of diatom genomes.</title>
        <authorList>
            <person name="Bowler C."/>
            <person name="Allen A.E."/>
            <person name="Badger J.H."/>
            <person name="Grimwood J."/>
            <person name="Jabbari K."/>
            <person name="Kuo A."/>
            <person name="Maheswari U."/>
            <person name="Martens C."/>
            <person name="Maumus F."/>
            <person name="Otillar R.P."/>
            <person name="Rayko E."/>
            <person name="Salamov A."/>
            <person name="Vandepoele K."/>
            <person name="Beszteri B."/>
            <person name="Gruber A."/>
            <person name="Heijde M."/>
            <person name="Katinka M."/>
            <person name="Mock T."/>
            <person name="Valentin K."/>
            <person name="Verret F."/>
            <person name="Berges J.A."/>
            <person name="Brownlee C."/>
            <person name="Cadoret J.P."/>
            <person name="Chiovitti A."/>
            <person name="Choi C.J."/>
            <person name="Coesel S."/>
            <person name="De Martino A."/>
            <person name="Detter J.C."/>
            <person name="Durkin C."/>
            <person name="Falciatore A."/>
            <person name="Fournet J."/>
            <person name="Haruta M."/>
            <person name="Huysman M.J."/>
            <person name="Jenkins B.D."/>
            <person name="Jiroutova K."/>
            <person name="Jorgensen R.E."/>
            <person name="Joubert Y."/>
            <person name="Kaplan A."/>
            <person name="Kroger N."/>
            <person name="Kroth P.G."/>
            <person name="La Roche J."/>
            <person name="Lindquist E."/>
            <person name="Lommer M."/>
            <person name="Martin-Jezequel V."/>
            <person name="Lopez P.J."/>
            <person name="Lucas S."/>
            <person name="Mangogna M."/>
            <person name="McGinnis K."/>
            <person name="Medlin L.K."/>
            <person name="Montsant A."/>
            <person name="Oudot-Le Secq M.P."/>
            <person name="Napoli C."/>
            <person name="Obornik M."/>
            <person name="Parker M.S."/>
            <person name="Petit J.L."/>
            <person name="Porcel B.M."/>
            <person name="Poulsen N."/>
            <person name="Robison M."/>
            <person name="Rychlewski L."/>
            <person name="Rynearson T.A."/>
            <person name="Schmutz J."/>
            <person name="Shapiro H."/>
            <person name="Siaut M."/>
            <person name="Stanley M."/>
            <person name="Sussman M.R."/>
            <person name="Taylor A.R."/>
            <person name="Vardi A."/>
            <person name="von Dassow P."/>
            <person name="Vyverman W."/>
            <person name="Willis A."/>
            <person name="Wyrwicz L.S."/>
            <person name="Rokhsar D.S."/>
            <person name="Weissenbach J."/>
            <person name="Armbrust E.V."/>
            <person name="Green B.R."/>
            <person name="Van de Peer Y."/>
            <person name="Grigoriev I.V."/>
        </authorList>
    </citation>
    <scope>NUCLEOTIDE SEQUENCE [LARGE SCALE GENOMIC DNA]</scope>
    <source>
        <strain evidence="7 8">CCAP 1055/1</strain>
    </source>
</reference>
<dbReference type="EMBL" id="CM000614">
    <property type="protein sequence ID" value="EEC47071.1"/>
    <property type="molecule type" value="Genomic_DNA"/>
</dbReference>
<name>B7G246_PHATC</name>
<dbReference type="PANTHER" id="PTHR43811">
    <property type="entry name" value="FKBP-TYPE PEPTIDYL-PROLYL CIS-TRANS ISOMERASE FKPA"/>
    <property type="match status" value="1"/>
</dbReference>
<evidence type="ECO:0000256" key="3">
    <source>
        <dbReference type="ARBA" id="ARBA00023110"/>
    </source>
</evidence>
<reference evidence="8" key="2">
    <citation type="submission" date="2008-08" db="EMBL/GenBank/DDBJ databases">
        <authorList>
            <consortium name="Diatom Consortium"/>
            <person name="Grigoriev I."/>
            <person name="Grimwood J."/>
            <person name="Kuo A."/>
            <person name="Otillar R.P."/>
            <person name="Salamov A."/>
            <person name="Detter J.C."/>
            <person name="Lindquist E."/>
            <person name="Shapiro H."/>
            <person name="Lucas S."/>
            <person name="Glavina del Rio T."/>
            <person name="Pitluck S."/>
            <person name="Rokhsar D."/>
            <person name="Bowler C."/>
        </authorList>
    </citation>
    <scope>GENOME REANNOTATION</scope>
    <source>
        <strain evidence="8">CCAP 1055/1</strain>
    </source>
</reference>
<feature type="domain" description="PPIase FKBP-type" evidence="6">
    <location>
        <begin position="8"/>
        <end position="89"/>
    </location>
</feature>
<dbReference type="InterPro" id="IPR046357">
    <property type="entry name" value="PPIase_dom_sf"/>
</dbReference>
<dbReference type="InParanoid" id="B7G246"/>
<dbReference type="PANTHER" id="PTHR43811:SF19">
    <property type="entry name" value="39 KDA FK506-BINDING NUCLEAR PROTEIN"/>
    <property type="match status" value="1"/>
</dbReference>
<gene>
    <name evidence="7" type="ORF">PHATRDRAFT_7626</name>
</gene>
<evidence type="ECO:0000256" key="1">
    <source>
        <dbReference type="ARBA" id="ARBA00000971"/>
    </source>
</evidence>
<evidence type="ECO:0000313" key="7">
    <source>
        <dbReference type="EMBL" id="EEC47071.1"/>
    </source>
</evidence>
<dbReference type="Proteomes" id="UP000000759">
    <property type="component" value="Chromosome 12"/>
</dbReference>
<dbReference type="InterPro" id="IPR001179">
    <property type="entry name" value="PPIase_FKBP_dom"/>
</dbReference>
<organism evidence="7 8">
    <name type="scientific">Phaeodactylum tricornutum (strain CCAP 1055/1)</name>
    <dbReference type="NCBI Taxonomy" id="556484"/>
    <lineage>
        <taxon>Eukaryota</taxon>
        <taxon>Sar</taxon>
        <taxon>Stramenopiles</taxon>
        <taxon>Ochrophyta</taxon>
        <taxon>Bacillariophyta</taxon>
        <taxon>Bacillariophyceae</taxon>
        <taxon>Bacillariophycidae</taxon>
        <taxon>Naviculales</taxon>
        <taxon>Phaeodactylaceae</taxon>
        <taxon>Phaeodactylum</taxon>
    </lineage>
</organism>
<evidence type="ECO:0000256" key="4">
    <source>
        <dbReference type="ARBA" id="ARBA00023235"/>
    </source>
</evidence>
<keyword evidence="4 5" id="KW-0413">Isomerase</keyword>
<accession>B7G246</accession>
<dbReference type="Pfam" id="PF00254">
    <property type="entry name" value="FKBP_C"/>
    <property type="match status" value="1"/>
</dbReference>
<dbReference type="AlphaFoldDB" id="B7G246"/>
<feature type="non-terminal residue" evidence="7">
    <location>
        <position position="89"/>
    </location>
</feature>
<dbReference type="GO" id="GO:0003755">
    <property type="term" value="F:peptidyl-prolyl cis-trans isomerase activity"/>
    <property type="evidence" value="ECO:0007669"/>
    <property type="project" value="UniProtKB-KW"/>
</dbReference>